<dbReference type="RefSeq" id="WP_102722894.1">
    <property type="nucleotide sequence ID" value="NZ_CACRSS010000002.1"/>
</dbReference>
<accession>A0A6N2S599</accession>
<keyword evidence="2" id="KW-0472">Membrane</keyword>
<dbReference type="InterPro" id="IPR011990">
    <property type="entry name" value="TPR-like_helical_dom_sf"/>
</dbReference>
<dbReference type="AlphaFoldDB" id="A0A6N2S599"/>
<reference evidence="3" key="1">
    <citation type="submission" date="2019-11" db="EMBL/GenBank/DDBJ databases">
        <authorList>
            <person name="Feng L."/>
        </authorList>
    </citation>
    <scope>NUCLEOTIDE SEQUENCE</scope>
    <source>
        <strain evidence="3">AMuciniphilaLFYP55</strain>
    </source>
</reference>
<keyword evidence="2" id="KW-1133">Transmembrane helix</keyword>
<proteinExistence type="predicted"/>
<organism evidence="3">
    <name type="scientific">Akkermansia muciniphila</name>
    <dbReference type="NCBI Taxonomy" id="239935"/>
    <lineage>
        <taxon>Bacteria</taxon>
        <taxon>Pseudomonadati</taxon>
        <taxon>Verrucomicrobiota</taxon>
        <taxon>Verrucomicrobiia</taxon>
        <taxon>Verrucomicrobiales</taxon>
        <taxon>Akkermansiaceae</taxon>
        <taxon>Akkermansia</taxon>
    </lineage>
</organism>
<protein>
    <submittedName>
        <fullName evidence="3">Uncharacterized protein</fullName>
    </submittedName>
</protein>
<gene>
    <name evidence="3" type="ORF">AMLFYP55_01962</name>
</gene>
<name>A0A6N2S599_9BACT</name>
<sequence>MSESLPPEKNARDRAFGIACWTLGALAFVLLLMVGVSFSLTARTVVVEKVVETPVPVPVQQNPEGPAAVEEGDEPDTAGIAAVPAGSSEKPRSVEEMLRAADLSDPAGDPVPAAVAAPVPGGEGVSGQSLLPAENPAEAMPPMTEEVAELVKAARYAQIDGDLKIAVVKLEQAMRLEPDNPVVLYYYGLTYEWLRNADKSREFFLKVYTQREKAGKYFARAAQHLQAGFSSPADLRGDMSFGTILEYRDPECPAGERVKLIVPILMKDGLNVRPEDLRVIVQFFDKVNGKKVEKTHAPEPSSRCVTEPADWADGEEIMEVTYYMPPLTEEETIAYGSLKYYGYTAKLYYKGEPMDCHASPPVLFLLEQMNQSSPSGMPEIYDGGLLPPVEASPVSDSYDSLLPP</sequence>
<evidence type="ECO:0000256" key="1">
    <source>
        <dbReference type="SAM" id="MobiDB-lite"/>
    </source>
</evidence>
<evidence type="ECO:0000256" key="2">
    <source>
        <dbReference type="SAM" id="Phobius"/>
    </source>
</evidence>
<feature type="transmembrane region" description="Helical" evidence="2">
    <location>
        <begin position="15"/>
        <end position="40"/>
    </location>
</feature>
<dbReference type="Gene3D" id="1.25.40.10">
    <property type="entry name" value="Tetratricopeptide repeat domain"/>
    <property type="match status" value="1"/>
</dbReference>
<feature type="region of interest" description="Disordered" evidence="1">
    <location>
        <begin position="375"/>
        <end position="404"/>
    </location>
</feature>
<dbReference type="OrthoDB" id="190757at2"/>
<keyword evidence="2" id="KW-0812">Transmembrane</keyword>
<dbReference type="EMBL" id="CACRSS010000002">
    <property type="protein sequence ID" value="VYS87908.1"/>
    <property type="molecule type" value="Genomic_DNA"/>
</dbReference>
<dbReference type="SUPFAM" id="SSF48452">
    <property type="entry name" value="TPR-like"/>
    <property type="match status" value="1"/>
</dbReference>
<evidence type="ECO:0000313" key="3">
    <source>
        <dbReference type="EMBL" id="VYS87908.1"/>
    </source>
</evidence>